<proteinExistence type="predicted"/>
<sequence length="74" mass="7329">MIISFGELSVKIHFDDRFANIVSGSSSHGVGSHDGGEGDVAARSGGSEASLGDCCWASTADDGLSGGTKGKVGI</sequence>
<dbReference type="Proteomes" id="UP001234297">
    <property type="component" value="Chromosome 12"/>
</dbReference>
<evidence type="ECO:0000313" key="1">
    <source>
        <dbReference type="EMBL" id="KAJ8616459.1"/>
    </source>
</evidence>
<organism evidence="1 2">
    <name type="scientific">Persea americana</name>
    <name type="common">Avocado</name>
    <dbReference type="NCBI Taxonomy" id="3435"/>
    <lineage>
        <taxon>Eukaryota</taxon>
        <taxon>Viridiplantae</taxon>
        <taxon>Streptophyta</taxon>
        <taxon>Embryophyta</taxon>
        <taxon>Tracheophyta</taxon>
        <taxon>Spermatophyta</taxon>
        <taxon>Magnoliopsida</taxon>
        <taxon>Magnoliidae</taxon>
        <taxon>Laurales</taxon>
        <taxon>Lauraceae</taxon>
        <taxon>Persea</taxon>
    </lineage>
</organism>
<evidence type="ECO:0000313" key="2">
    <source>
        <dbReference type="Proteomes" id="UP001234297"/>
    </source>
</evidence>
<name>A0ACC2K5R7_PERAE</name>
<protein>
    <submittedName>
        <fullName evidence="1">Uncharacterized protein</fullName>
    </submittedName>
</protein>
<comment type="caution">
    <text evidence="1">The sequence shown here is derived from an EMBL/GenBank/DDBJ whole genome shotgun (WGS) entry which is preliminary data.</text>
</comment>
<gene>
    <name evidence="1" type="ORF">MRB53_035831</name>
</gene>
<accession>A0ACC2K5R7</accession>
<reference evidence="1 2" key="1">
    <citation type="journal article" date="2022" name="Hortic Res">
        <title>A haplotype resolved chromosomal level avocado genome allows analysis of novel avocado genes.</title>
        <authorList>
            <person name="Nath O."/>
            <person name="Fletcher S.J."/>
            <person name="Hayward A."/>
            <person name="Shaw L.M."/>
            <person name="Masouleh A.K."/>
            <person name="Furtado A."/>
            <person name="Henry R.J."/>
            <person name="Mitter N."/>
        </authorList>
    </citation>
    <scope>NUCLEOTIDE SEQUENCE [LARGE SCALE GENOMIC DNA]</scope>
    <source>
        <strain evidence="2">cv. Hass</strain>
    </source>
</reference>
<keyword evidence="2" id="KW-1185">Reference proteome</keyword>
<dbReference type="EMBL" id="CM056820">
    <property type="protein sequence ID" value="KAJ8616459.1"/>
    <property type="molecule type" value="Genomic_DNA"/>
</dbReference>